<protein>
    <submittedName>
        <fullName evidence="3">Uncharacterized protein</fullName>
    </submittedName>
</protein>
<gene>
    <name evidence="3" type="ORF">SAMN04488242_0344</name>
</gene>
<reference evidence="3 4" key="1">
    <citation type="submission" date="2016-10" db="EMBL/GenBank/DDBJ databases">
        <authorList>
            <person name="de Groot N.N."/>
        </authorList>
    </citation>
    <scope>NUCLEOTIDE SEQUENCE [LARGE SCALE GENOMIC DNA]</scope>
    <source>
        <strain evidence="3 4">CGMCC 1.9159</strain>
    </source>
</reference>
<accession>A0A1G9HIZ1</accession>
<evidence type="ECO:0000256" key="1">
    <source>
        <dbReference type="SAM" id="MobiDB-lite"/>
    </source>
</evidence>
<feature type="transmembrane region" description="Helical" evidence="2">
    <location>
        <begin position="81"/>
        <end position="102"/>
    </location>
</feature>
<dbReference type="RefSeq" id="WP_218118279.1">
    <property type="nucleotide sequence ID" value="NZ_FNGP01000001.1"/>
</dbReference>
<evidence type="ECO:0000313" key="4">
    <source>
        <dbReference type="Proteomes" id="UP000199475"/>
    </source>
</evidence>
<keyword evidence="2" id="KW-1133">Transmembrane helix</keyword>
<feature type="region of interest" description="Disordered" evidence="1">
    <location>
        <begin position="1"/>
        <end position="23"/>
    </location>
</feature>
<keyword evidence="4" id="KW-1185">Reference proteome</keyword>
<feature type="transmembrane region" description="Helical" evidence="2">
    <location>
        <begin position="114"/>
        <end position="133"/>
    </location>
</feature>
<keyword evidence="2" id="KW-0812">Transmembrane</keyword>
<sequence length="142" mass="15530">MTAEPGTVDARPTGALDSRARSEAPADRFMRRLLGVSGRERQSSRAAHKAFRVSVAISAIRCLITYVAVPVLVPLLSLSGWIAAPIGIALCVYAVVNGIVSLRRFWGSNHPKRWMYTWFMVVVFVFLALALVADFSRLGVIA</sequence>
<dbReference type="Proteomes" id="UP000199475">
    <property type="component" value="Unassembled WGS sequence"/>
</dbReference>
<name>A0A1G9HIZ1_9ACTN</name>
<feature type="transmembrane region" description="Helical" evidence="2">
    <location>
        <begin position="50"/>
        <end position="69"/>
    </location>
</feature>
<keyword evidence="2" id="KW-0472">Membrane</keyword>
<dbReference type="EMBL" id="FNGP01000001">
    <property type="protein sequence ID" value="SDL12927.1"/>
    <property type="molecule type" value="Genomic_DNA"/>
</dbReference>
<dbReference type="AlphaFoldDB" id="A0A1G9HIZ1"/>
<organism evidence="3 4">
    <name type="scientific">Tessaracoccus oleiagri</name>
    <dbReference type="NCBI Taxonomy" id="686624"/>
    <lineage>
        <taxon>Bacteria</taxon>
        <taxon>Bacillati</taxon>
        <taxon>Actinomycetota</taxon>
        <taxon>Actinomycetes</taxon>
        <taxon>Propionibacteriales</taxon>
        <taxon>Propionibacteriaceae</taxon>
        <taxon>Tessaracoccus</taxon>
    </lineage>
</organism>
<evidence type="ECO:0000256" key="2">
    <source>
        <dbReference type="SAM" id="Phobius"/>
    </source>
</evidence>
<evidence type="ECO:0000313" key="3">
    <source>
        <dbReference type="EMBL" id="SDL12927.1"/>
    </source>
</evidence>
<proteinExistence type="predicted"/>
<dbReference type="STRING" id="686624.SAMN04488242_0344"/>